<keyword evidence="2" id="KW-1185">Reference proteome</keyword>
<gene>
    <name evidence="1" type="ORF">NQ318_023175</name>
</gene>
<dbReference type="Proteomes" id="UP001162162">
    <property type="component" value="Unassembled WGS sequence"/>
</dbReference>
<name>A0AAV8Y154_9CUCU</name>
<organism evidence="1 2">
    <name type="scientific">Aromia moschata</name>
    <dbReference type="NCBI Taxonomy" id="1265417"/>
    <lineage>
        <taxon>Eukaryota</taxon>
        <taxon>Metazoa</taxon>
        <taxon>Ecdysozoa</taxon>
        <taxon>Arthropoda</taxon>
        <taxon>Hexapoda</taxon>
        <taxon>Insecta</taxon>
        <taxon>Pterygota</taxon>
        <taxon>Neoptera</taxon>
        <taxon>Endopterygota</taxon>
        <taxon>Coleoptera</taxon>
        <taxon>Polyphaga</taxon>
        <taxon>Cucujiformia</taxon>
        <taxon>Chrysomeloidea</taxon>
        <taxon>Cerambycidae</taxon>
        <taxon>Cerambycinae</taxon>
        <taxon>Callichromatini</taxon>
        <taxon>Aromia</taxon>
    </lineage>
</organism>
<proteinExistence type="predicted"/>
<accession>A0AAV8Y154</accession>
<evidence type="ECO:0000313" key="1">
    <source>
        <dbReference type="EMBL" id="KAJ8944402.1"/>
    </source>
</evidence>
<comment type="caution">
    <text evidence="1">The sequence shown here is derived from an EMBL/GenBank/DDBJ whole genome shotgun (WGS) entry which is preliminary data.</text>
</comment>
<evidence type="ECO:0000313" key="2">
    <source>
        <dbReference type="Proteomes" id="UP001162162"/>
    </source>
</evidence>
<dbReference type="AlphaFoldDB" id="A0AAV8Y154"/>
<dbReference type="EMBL" id="JAPWTK010000254">
    <property type="protein sequence ID" value="KAJ8944402.1"/>
    <property type="molecule type" value="Genomic_DNA"/>
</dbReference>
<protein>
    <submittedName>
        <fullName evidence="1">Uncharacterized protein</fullName>
    </submittedName>
</protein>
<sequence length="108" mass="12340">MRIPFQSNDKSGHTCVLCEVIVDEIMDHPCIEGYGHIYIDYNHLFYLVLVYKKNTCVCNIVQVCANSLTTSALFIDRFVMFRLVEVCPSPSMGCKQDIFFHRALIASV</sequence>
<reference evidence="1" key="1">
    <citation type="journal article" date="2023" name="Insect Mol. Biol.">
        <title>Genome sequencing provides insights into the evolution of gene families encoding plant cell wall-degrading enzymes in longhorned beetles.</title>
        <authorList>
            <person name="Shin N.R."/>
            <person name="Okamura Y."/>
            <person name="Kirsch R."/>
            <person name="Pauchet Y."/>
        </authorList>
    </citation>
    <scope>NUCLEOTIDE SEQUENCE</scope>
    <source>
        <strain evidence="1">AMC_N1</strain>
    </source>
</reference>